<keyword evidence="1" id="KW-1133">Transmembrane helix</keyword>
<dbReference type="TCDB" id="9.B.363.2.1">
    <property type="family name" value="the divergen pap2 (pap2) family"/>
</dbReference>
<feature type="transmembrane region" description="Helical" evidence="1">
    <location>
        <begin position="88"/>
        <end position="112"/>
    </location>
</feature>
<name>C0ZKJ8_BREBN</name>
<keyword evidence="1" id="KW-0472">Membrane</keyword>
<dbReference type="KEGG" id="bbe:BBR47_46980"/>
<proteinExistence type="predicted"/>
<dbReference type="HOGENOM" id="CLU_108010_1_0_9"/>
<evidence type="ECO:0000256" key="1">
    <source>
        <dbReference type="SAM" id="Phobius"/>
    </source>
</evidence>
<dbReference type="InterPro" id="IPR019690">
    <property type="entry name" value="DUF2569"/>
</dbReference>
<feature type="transmembrane region" description="Helical" evidence="1">
    <location>
        <begin position="43"/>
        <end position="66"/>
    </location>
</feature>
<organism evidence="2 3">
    <name type="scientific">Brevibacillus brevis (strain 47 / JCM 6285 / NBRC 100599)</name>
    <dbReference type="NCBI Taxonomy" id="358681"/>
    <lineage>
        <taxon>Bacteria</taxon>
        <taxon>Bacillati</taxon>
        <taxon>Bacillota</taxon>
        <taxon>Bacilli</taxon>
        <taxon>Bacillales</taxon>
        <taxon>Paenibacillaceae</taxon>
        <taxon>Brevibacillus</taxon>
    </lineage>
</organism>
<reference evidence="2 3" key="1">
    <citation type="submission" date="2005-03" db="EMBL/GenBank/DDBJ databases">
        <title>Brevibacillus brevis strain 47, complete genome.</title>
        <authorList>
            <person name="Hosoyama A."/>
            <person name="Yamada R."/>
            <person name="Hongo Y."/>
            <person name="Terui Y."/>
            <person name="Ankai A."/>
            <person name="Masuyama W."/>
            <person name="Sekiguchi M."/>
            <person name="Takeda T."/>
            <person name="Asano K."/>
            <person name="Ohji S."/>
            <person name="Ichikawa N."/>
            <person name="Narita S."/>
            <person name="Aoki N."/>
            <person name="Miura H."/>
            <person name="Matsushita S."/>
            <person name="Sekigawa T."/>
            <person name="Yamagata H."/>
            <person name="Yoshikawa H."/>
            <person name="Udaka S."/>
            <person name="Tanikawa S."/>
            <person name="Fujita N."/>
        </authorList>
    </citation>
    <scope>NUCLEOTIDE SEQUENCE [LARGE SCALE GENOMIC DNA]</scope>
    <source>
        <strain evidence="3">47 / JCM 6285 / NBRC 100599</strain>
    </source>
</reference>
<dbReference type="STRING" id="358681.BBR47_46980"/>
<evidence type="ECO:0000313" key="3">
    <source>
        <dbReference type="Proteomes" id="UP000001877"/>
    </source>
</evidence>
<dbReference type="Pfam" id="PF10754">
    <property type="entry name" value="DUF2569"/>
    <property type="match status" value="1"/>
</dbReference>
<dbReference type="Proteomes" id="UP000001877">
    <property type="component" value="Chromosome"/>
</dbReference>
<protein>
    <submittedName>
        <fullName evidence="2">Hypothetical membrane protein</fullName>
    </submittedName>
</protein>
<accession>C0ZKJ8</accession>
<feature type="transmembrane region" description="Helical" evidence="1">
    <location>
        <begin position="161"/>
        <end position="179"/>
    </location>
</feature>
<feature type="transmembrane region" description="Helical" evidence="1">
    <location>
        <begin position="121"/>
        <end position="141"/>
    </location>
</feature>
<dbReference type="AlphaFoldDB" id="C0ZKJ8"/>
<keyword evidence="1" id="KW-0812">Transmembrane</keyword>
<evidence type="ECO:0000313" key="2">
    <source>
        <dbReference type="EMBL" id="BAH45675.1"/>
    </source>
</evidence>
<dbReference type="eggNOG" id="COG1305">
    <property type="taxonomic scope" value="Bacteria"/>
</dbReference>
<gene>
    <name evidence="2" type="ordered locus">BBR47_46980</name>
</gene>
<keyword evidence="3" id="KW-1185">Reference proteome</keyword>
<sequence length="188" mass="21833">MTFRLSFYTIIWYTQHYKQRGKKTRMNVPVEETVKKPKGLGGWLIWPTIMVVLSPFSVLASIIGIFQDHAEAMEGLQPFMEQSLLFTLYYYGNILLEIGLLAFSLTLLVFYFQKKKRAPHLFVGLILFYLILNMIDLLAWASFDSLFGDTSQLVKQSGLRLLQTGITAMIWIPYFRLSIRVKNTFVNE</sequence>
<dbReference type="EMBL" id="AP008955">
    <property type="protein sequence ID" value="BAH45675.1"/>
    <property type="molecule type" value="Genomic_DNA"/>
</dbReference>